<proteinExistence type="predicted"/>
<organism evidence="4">
    <name type="scientific">freshwater metagenome</name>
    <dbReference type="NCBI Taxonomy" id="449393"/>
    <lineage>
        <taxon>unclassified sequences</taxon>
        <taxon>metagenomes</taxon>
        <taxon>ecological metagenomes</taxon>
    </lineage>
</organism>
<dbReference type="EMBL" id="CAFAAH010000217">
    <property type="protein sequence ID" value="CAB4806169.1"/>
    <property type="molecule type" value="Genomic_DNA"/>
</dbReference>
<dbReference type="AlphaFoldDB" id="A0A6J7DCW6"/>
<evidence type="ECO:0000313" key="2">
    <source>
        <dbReference type="EMBL" id="CAB4791351.1"/>
    </source>
</evidence>
<name>A0A6J7DCW6_9ZZZZ</name>
<dbReference type="EMBL" id="CAFBPF010000241">
    <property type="protein sequence ID" value="CAB5025323.1"/>
    <property type="molecule type" value="Genomic_DNA"/>
</dbReference>
<accession>A0A6J7DCW6</accession>
<evidence type="ECO:0000313" key="4">
    <source>
        <dbReference type="EMBL" id="CAB4866735.1"/>
    </source>
</evidence>
<evidence type="ECO:0000256" key="1">
    <source>
        <dbReference type="SAM" id="MobiDB-lite"/>
    </source>
</evidence>
<protein>
    <submittedName>
        <fullName evidence="4">Unannotated protein</fullName>
    </submittedName>
</protein>
<sequence>MARCVDQIDDMVTPVEANILCLDCDSTFALDIHRVEILRTHLASADRTRDLEKTVGEGALAMIDMGNDAEAAQTVKGGHPGSLARNGPNRGTSDLIAT</sequence>
<evidence type="ECO:0000313" key="3">
    <source>
        <dbReference type="EMBL" id="CAB4806169.1"/>
    </source>
</evidence>
<dbReference type="AntiFam" id="ANF00072">
    <property type="entry name" value="Shadow ORF (opposite TypA)"/>
</dbReference>
<feature type="region of interest" description="Disordered" evidence="1">
    <location>
        <begin position="72"/>
        <end position="98"/>
    </location>
</feature>
<reference evidence="4" key="1">
    <citation type="submission" date="2020-05" db="EMBL/GenBank/DDBJ databases">
        <authorList>
            <person name="Chiriac C."/>
            <person name="Salcher M."/>
            <person name="Ghai R."/>
            <person name="Kavagutti S V."/>
        </authorList>
    </citation>
    <scope>NUCLEOTIDE SEQUENCE</scope>
</reference>
<dbReference type="EMBL" id="CAEZZU010000275">
    <property type="protein sequence ID" value="CAB4791351.1"/>
    <property type="molecule type" value="Genomic_DNA"/>
</dbReference>
<dbReference type="EMBL" id="CAFBLK010000099">
    <property type="protein sequence ID" value="CAB4866735.1"/>
    <property type="molecule type" value="Genomic_DNA"/>
</dbReference>
<gene>
    <name evidence="2" type="ORF">UFOPK2925_01492</name>
    <name evidence="3" type="ORF">UFOPK2996_01340</name>
    <name evidence="4" type="ORF">UFOPK3317_00689</name>
    <name evidence="5" type="ORF">UFOPK4071_01468</name>
</gene>
<evidence type="ECO:0000313" key="5">
    <source>
        <dbReference type="EMBL" id="CAB5025323.1"/>
    </source>
</evidence>